<keyword evidence="5" id="KW-1185">Reference proteome</keyword>
<dbReference type="PANTHER" id="PTHR44533">
    <property type="entry name" value="DEAD/H RNA HELICASE, PUTATIVE-RELATED"/>
    <property type="match status" value="1"/>
</dbReference>
<dbReference type="EMBL" id="ML994616">
    <property type="protein sequence ID" value="KAF2191898.1"/>
    <property type="molecule type" value="Genomic_DNA"/>
</dbReference>
<dbReference type="GO" id="GO:0016787">
    <property type="term" value="F:hydrolase activity"/>
    <property type="evidence" value="ECO:0007669"/>
    <property type="project" value="UniProtKB-KW"/>
</dbReference>
<dbReference type="PANTHER" id="PTHR44533:SF4">
    <property type="entry name" value="DEAD_H RNA HELICASE, PUTATIVE-RELATED"/>
    <property type="match status" value="1"/>
</dbReference>
<keyword evidence="2" id="KW-0547">Nucleotide-binding</keyword>
<dbReference type="AlphaFoldDB" id="A0A6A6EMA3"/>
<evidence type="ECO:0000256" key="1">
    <source>
        <dbReference type="ARBA" id="ARBA00022801"/>
    </source>
</evidence>
<dbReference type="Proteomes" id="UP000800200">
    <property type="component" value="Unassembled WGS sequence"/>
</dbReference>
<dbReference type="Pfam" id="PF23002">
    <property type="entry name" value="PIN-like_DDX60"/>
    <property type="match status" value="1"/>
</dbReference>
<evidence type="ECO:0000256" key="2">
    <source>
        <dbReference type="ARBA" id="ARBA00022806"/>
    </source>
</evidence>
<feature type="domain" description="ATP-dependent RNA helicase DDX60 PIN-like" evidence="3">
    <location>
        <begin position="126"/>
        <end position="243"/>
    </location>
</feature>
<dbReference type="OrthoDB" id="2320933at2759"/>
<proteinExistence type="predicted"/>
<accession>A0A6A6EMA3</accession>
<dbReference type="InterPro" id="IPR055124">
    <property type="entry name" value="PIN-like_DDX60"/>
</dbReference>
<protein>
    <recommendedName>
        <fullName evidence="3">ATP-dependent RNA helicase DDX60 PIN-like domain-containing protein</fullName>
    </recommendedName>
</protein>
<organism evidence="4 5">
    <name type="scientific">Zopfia rhizophila CBS 207.26</name>
    <dbReference type="NCBI Taxonomy" id="1314779"/>
    <lineage>
        <taxon>Eukaryota</taxon>
        <taxon>Fungi</taxon>
        <taxon>Dikarya</taxon>
        <taxon>Ascomycota</taxon>
        <taxon>Pezizomycotina</taxon>
        <taxon>Dothideomycetes</taxon>
        <taxon>Dothideomycetes incertae sedis</taxon>
        <taxon>Zopfiaceae</taxon>
        <taxon>Zopfia</taxon>
    </lineage>
</organism>
<evidence type="ECO:0000259" key="3">
    <source>
        <dbReference type="Pfam" id="PF23002"/>
    </source>
</evidence>
<reference evidence="4" key="1">
    <citation type="journal article" date="2020" name="Stud. Mycol.">
        <title>101 Dothideomycetes genomes: a test case for predicting lifestyles and emergence of pathogens.</title>
        <authorList>
            <person name="Haridas S."/>
            <person name="Albert R."/>
            <person name="Binder M."/>
            <person name="Bloem J."/>
            <person name="Labutti K."/>
            <person name="Salamov A."/>
            <person name="Andreopoulos B."/>
            <person name="Baker S."/>
            <person name="Barry K."/>
            <person name="Bills G."/>
            <person name="Bluhm B."/>
            <person name="Cannon C."/>
            <person name="Castanera R."/>
            <person name="Culley D."/>
            <person name="Daum C."/>
            <person name="Ezra D."/>
            <person name="Gonzalez J."/>
            <person name="Henrissat B."/>
            <person name="Kuo A."/>
            <person name="Liang C."/>
            <person name="Lipzen A."/>
            <person name="Lutzoni F."/>
            <person name="Magnuson J."/>
            <person name="Mondo S."/>
            <person name="Nolan M."/>
            <person name="Ohm R."/>
            <person name="Pangilinan J."/>
            <person name="Park H.-J."/>
            <person name="Ramirez L."/>
            <person name="Alfaro M."/>
            <person name="Sun H."/>
            <person name="Tritt A."/>
            <person name="Yoshinaga Y."/>
            <person name="Zwiers L.-H."/>
            <person name="Turgeon B."/>
            <person name="Goodwin S."/>
            <person name="Spatafora J."/>
            <person name="Crous P."/>
            <person name="Grigoriev I."/>
        </authorList>
    </citation>
    <scope>NUCLEOTIDE SEQUENCE</scope>
    <source>
        <strain evidence="4">CBS 207.26</strain>
    </source>
</reference>
<evidence type="ECO:0000313" key="4">
    <source>
        <dbReference type="EMBL" id="KAF2191898.1"/>
    </source>
</evidence>
<sequence length="327" mass="37215">MLVIFDYTIARAGSLERTAESAVVTMRNEVNEMEWVVNESCLGQDASQGTRSPTGLTSWHCLHGKSLVRLILDGSSIESYCIISTDIGEVTEHHHRPRNGLLFRPGHSSSVNMVLKSLQSTSRYRDSILLDCFSDDHFNFNTGFQLLHASYAVKSFLKGLVAQRCNFHIAFFDQHCNLRVPRFSSDTNREKYLLAHAAIIRHLQVNLKSTYPEIEIHVFPSIRSQAFAEYVKATDSYFIMCRDGTPVPAMNKRDIQSKDLRALEVEDHTNNKAKLQMKIMFRLLIYWFMKRGHNAALVSGLEWRDTKVITTLLESSGQGKIDHTSSK</sequence>
<name>A0A6A6EMA3_9PEZI</name>
<evidence type="ECO:0000313" key="5">
    <source>
        <dbReference type="Proteomes" id="UP000800200"/>
    </source>
</evidence>
<dbReference type="GO" id="GO:0005737">
    <property type="term" value="C:cytoplasm"/>
    <property type="evidence" value="ECO:0007669"/>
    <property type="project" value="TreeGrafter"/>
</dbReference>
<dbReference type="InterPro" id="IPR052431">
    <property type="entry name" value="SKI2_subfamily_helicases"/>
</dbReference>
<keyword evidence="1" id="KW-0378">Hydrolase</keyword>
<keyword evidence="2" id="KW-0347">Helicase</keyword>
<gene>
    <name evidence="4" type="ORF">K469DRAFT_695990</name>
</gene>
<keyword evidence="2" id="KW-0067">ATP-binding</keyword>
<dbReference type="GO" id="GO:0004386">
    <property type="term" value="F:helicase activity"/>
    <property type="evidence" value="ECO:0007669"/>
    <property type="project" value="UniProtKB-KW"/>
</dbReference>